<sequence length="252" mass="29667">MNFATLLPNSVANSQLTNMEWKQECDLLLLQEIVVSEPFKFKSSTRERGKVWEEITHRLNENEVFGNRLGSKRAVRDRYSLLAKKYRKKMTEEAKASGISPELTETDKLLEQIIEMFEESDREGGENSQQVEQNKENERKKAEEMRNQSMEKLGETLKRKAADDGQVTPKKRGSGTETLVYLREKAEKQFELRKEELEVKKKEQSQQMQMFQAMQQQLQQQQQQQQQQMQVHIKQQQLQNQMLLALIEKITK</sequence>
<evidence type="ECO:0000313" key="4">
    <source>
        <dbReference type="Proteomes" id="UP001249851"/>
    </source>
</evidence>
<comment type="caution">
    <text evidence="3">The sequence shown here is derived from an EMBL/GenBank/DDBJ whole genome shotgun (WGS) entry which is preliminary data.</text>
</comment>
<feature type="region of interest" description="Disordered" evidence="2">
    <location>
        <begin position="118"/>
        <end position="148"/>
    </location>
</feature>
<protein>
    <submittedName>
        <fullName evidence="3">Uncharacterized protein</fullName>
    </submittedName>
</protein>
<evidence type="ECO:0000256" key="1">
    <source>
        <dbReference type="SAM" id="Coils"/>
    </source>
</evidence>
<feature type="compositionally biased region" description="Basic and acidic residues" evidence="2">
    <location>
        <begin position="133"/>
        <end position="146"/>
    </location>
</feature>
<dbReference type="Proteomes" id="UP001249851">
    <property type="component" value="Unassembled WGS sequence"/>
</dbReference>
<reference evidence="3" key="2">
    <citation type="journal article" date="2023" name="Science">
        <title>Genomic signatures of disease resistance in endangered staghorn corals.</title>
        <authorList>
            <person name="Vollmer S.V."/>
            <person name="Selwyn J.D."/>
            <person name="Despard B.A."/>
            <person name="Roesel C.L."/>
        </authorList>
    </citation>
    <scope>NUCLEOTIDE SEQUENCE</scope>
    <source>
        <strain evidence="3">K2</strain>
    </source>
</reference>
<feature type="coiled-coil region" evidence="1">
    <location>
        <begin position="183"/>
        <end position="235"/>
    </location>
</feature>
<dbReference type="EMBL" id="JARQWQ010000008">
    <property type="protein sequence ID" value="KAK2570078.1"/>
    <property type="molecule type" value="Genomic_DNA"/>
</dbReference>
<keyword evidence="1" id="KW-0175">Coiled coil</keyword>
<organism evidence="3 4">
    <name type="scientific">Acropora cervicornis</name>
    <name type="common">Staghorn coral</name>
    <dbReference type="NCBI Taxonomy" id="6130"/>
    <lineage>
        <taxon>Eukaryota</taxon>
        <taxon>Metazoa</taxon>
        <taxon>Cnidaria</taxon>
        <taxon>Anthozoa</taxon>
        <taxon>Hexacorallia</taxon>
        <taxon>Scleractinia</taxon>
        <taxon>Astrocoeniina</taxon>
        <taxon>Acroporidae</taxon>
        <taxon>Acropora</taxon>
    </lineage>
</organism>
<dbReference type="PANTHER" id="PTHR33309">
    <property type="entry name" value="KERATIN, ULTRA HIGH-SULFUR MATRIX PROTEIN-LIKE"/>
    <property type="match status" value="1"/>
</dbReference>
<name>A0AAD9VD20_ACRCE</name>
<gene>
    <name evidence="3" type="ORF">P5673_004823</name>
</gene>
<reference evidence="3" key="1">
    <citation type="journal article" date="2023" name="G3 (Bethesda)">
        <title>Whole genome assembly and annotation of the endangered Caribbean coral Acropora cervicornis.</title>
        <authorList>
            <person name="Selwyn J.D."/>
            <person name="Vollmer S.V."/>
        </authorList>
    </citation>
    <scope>NUCLEOTIDE SEQUENCE</scope>
    <source>
        <strain evidence="3">K2</strain>
    </source>
</reference>
<dbReference type="AlphaFoldDB" id="A0AAD9VD20"/>
<proteinExistence type="predicted"/>
<accession>A0AAD9VD20</accession>
<evidence type="ECO:0000256" key="2">
    <source>
        <dbReference type="SAM" id="MobiDB-lite"/>
    </source>
</evidence>
<keyword evidence="4" id="KW-1185">Reference proteome</keyword>
<evidence type="ECO:0000313" key="3">
    <source>
        <dbReference type="EMBL" id="KAK2570078.1"/>
    </source>
</evidence>
<dbReference type="PANTHER" id="PTHR33309:SF1">
    <property type="entry name" value="MYB_SANT-LIKE DNA-BINDING DOMAIN-CONTAINING PROTEIN"/>
    <property type="match status" value="1"/>
</dbReference>